<dbReference type="Proteomes" id="UP001165653">
    <property type="component" value="Unassembled WGS sequence"/>
</dbReference>
<keyword evidence="2" id="KW-1185">Reference proteome</keyword>
<evidence type="ECO:0000313" key="2">
    <source>
        <dbReference type="Proteomes" id="UP001165653"/>
    </source>
</evidence>
<reference evidence="1" key="1">
    <citation type="submission" date="2022-10" db="EMBL/GenBank/DDBJ databases">
        <title>Luteolibacter sp. GHJ8, whole genome shotgun sequencing project.</title>
        <authorList>
            <person name="Zhao G."/>
            <person name="Shen L."/>
        </authorList>
    </citation>
    <scope>NUCLEOTIDE SEQUENCE</scope>
    <source>
        <strain evidence="1">GHJ8</strain>
    </source>
</reference>
<protein>
    <submittedName>
        <fullName evidence="1">Terminase small subunit</fullName>
    </submittedName>
</protein>
<name>A0ABT3GA50_9BACT</name>
<accession>A0ABT3GA50</accession>
<sequence length="156" mass="17144">MDQNSDTAAATDPAAKKLNPRQIQFAHLVGTGTTQREAYRIVYGSINDGNAHKAALRPNVAAAIARHQQQAAATCTLKRDDLIRTLTDIILTPVADLHIAHPLTAEYTVTRTAKTETTRIKALSKMDAIKLLAQLCGWLKPEPQPEPVEIVLKKMW</sequence>
<dbReference type="EMBL" id="JAPDDR010000014">
    <property type="protein sequence ID" value="MCW1916349.1"/>
    <property type="molecule type" value="Genomic_DNA"/>
</dbReference>
<dbReference type="RefSeq" id="WP_264515922.1">
    <property type="nucleotide sequence ID" value="NZ_JAPDDR010000014.1"/>
</dbReference>
<comment type="caution">
    <text evidence="1">The sequence shown here is derived from an EMBL/GenBank/DDBJ whole genome shotgun (WGS) entry which is preliminary data.</text>
</comment>
<gene>
    <name evidence="1" type="ORF">OJ996_22365</name>
</gene>
<evidence type="ECO:0000313" key="1">
    <source>
        <dbReference type="EMBL" id="MCW1916349.1"/>
    </source>
</evidence>
<proteinExistence type="predicted"/>
<organism evidence="1 2">
    <name type="scientific">Luteolibacter rhizosphaerae</name>
    <dbReference type="NCBI Taxonomy" id="2989719"/>
    <lineage>
        <taxon>Bacteria</taxon>
        <taxon>Pseudomonadati</taxon>
        <taxon>Verrucomicrobiota</taxon>
        <taxon>Verrucomicrobiia</taxon>
        <taxon>Verrucomicrobiales</taxon>
        <taxon>Verrucomicrobiaceae</taxon>
        <taxon>Luteolibacter</taxon>
    </lineage>
</organism>